<evidence type="ECO:0000256" key="1">
    <source>
        <dbReference type="ARBA" id="ARBA00007378"/>
    </source>
</evidence>
<gene>
    <name evidence="2" type="ORF">LC0644_2675</name>
</gene>
<dbReference type="EMBL" id="BAYM01000390">
    <property type="protein sequence ID" value="GAN38086.1"/>
    <property type="molecule type" value="Genomic_DNA"/>
</dbReference>
<reference evidence="3" key="1">
    <citation type="submission" date="2014-05" db="EMBL/GenBank/DDBJ databases">
        <title>Whole genome sequencing of Lactobacillus casei NRIC0644.</title>
        <authorList>
            <person name="Atarashi H."/>
            <person name="Yoshida Y."/>
            <person name="Fujimura S."/>
            <person name="Tanaka N."/>
            <person name="Shiwa Y."/>
            <person name="Yoshikawa H."/>
            <person name="Okada S."/>
            <person name="Nakagawa J."/>
        </authorList>
    </citation>
    <scope>NUCLEOTIDE SEQUENCE [LARGE SCALE GENOMIC DNA]</scope>
    <source>
        <strain evidence="3">NRIC0644</strain>
    </source>
</reference>
<dbReference type="AlphaFoldDB" id="A0A0C9PT00"/>
<proteinExistence type="inferred from homology"/>
<protein>
    <submittedName>
        <fullName evidence="2">Redox protein, regulator of disulfide bond formation</fullName>
    </submittedName>
</protein>
<accession>A0A0C9PT00</accession>
<dbReference type="PANTHER" id="PTHR33797">
    <property type="entry name" value="ORGANIC HYDROPEROXIDE RESISTANCE PROTEIN-LIKE"/>
    <property type="match status" value="1"/>
</dbReference>
<organism evidence="2 3">
    <name type="scientific">Lacticaseibacillus paracasei NRIC 0644</name>
    <dbReference type="NCBI Taxonomy" id="1435038"/>
    <lineage>
        <taxon>Bacteria</taxon>
        <taxon>Bacillati</taxon>
        <taxon>Bacillota</taxon>
        <taxon>Bacilli</taxon>
        <taxon>Lactobacillales</taxon>
        <taxon>Lactobacillaceae</taxon>
        <taxon>Lacticaseibacillus</taxon>
    </lineage>
</organism>
<evidence type="ECO:0000313" key="3">
    <source>
        <dbReference type="Proteomes" id="UP000032552"/>
    </source>
</evidence>
<dbReference type="PANTHER" id="PTHR33797:SF2">
    <property type="entry name" value="ORGANIC HYDROPEROXIDE RESISTANCE PROTEIN-LIKE"/>
    <property type="match status" value="1"/>
</dbReference>
<dbReference type="InterPro" id="IPR036102">
    <property type="entry name" value="OsmC/Ohrsf"/>
</dbReference>
<dbReference type="InterPro" id="IPR015946">
    <property type="entry name" value="KH_dom-like_a/b"/>
</dbReference>
<dbReference type="Proteomes" id="UP000032552">
    <property type="component" value="Unassembled WGS sequence"/>
</dbReference>
<name>A0A0C9PT00_LACPA</name>
<comment type="similarity">
    <text evidence="1">Belongs to the OsmC/Ohr family.</text>
</comment>
<dbReference type="Pfam" id="PF02566">
    <property type="entry name" value="OsmC"/>
    <property type="match status" value="1"/>
</dbReference>
<dbReference type="GO" id="GO:0006979">
    <property type="term" value="P:response to oxidative stress"/>
    <property type="evidence" value="ECO:0007669"/>
    <property type="project" value="InterPro"/>
</dbReference>
<dbReference type="Gene3D" id="3.30.300.20">
    <property type="match status" value="1"/>
</dbReference>
<dbReference type="InterPro" id="IPR003718">
    <property type="entry name" value="OsmC/Ohr_fam"/>
</dbReference>
<comment type="caution">
    <text evidence="2">The sequence shown here is derived from an EMBL/GenBank/DDBJ whole genome shotgun (WGS) entry which is preliminary data.</text>
</comment>
<dbReference type="SUPFAM" id="SSF82784">
    <property type="entry name" value="OsmC-like"/>
    <property type="match status" value="1"/>
</dbReference>
<evidence type="ECO:0000313" key="2">
    <source>
        <dbReference type="EMBL" id="GAN38086.1"/>
    </source>
</evidence>
<dbReference type="RefSeq" id="WP_045624426.1">
    <property type="nucleotide sequence ID" value="NZ_BAYM01000390.1"/>
</dbReference>
<sequence>MQDERWNHPLYTTTAINDEGLEGHAYIPGGLKVQTSNPMNDHPGTNPEQLLGLSLSTCLEATLEAVEKEHGLPHTGAVRVKVAFIGARAEYQFLVHAQVMVKGVDFDTAKAFTNEIENRCPVSKLLKNSGNYTIETVTDFKD</sequence>
<dbReference type="InterPro" id="IPR019953">
    <property type="entry name" value="OHR"/>
</dbReference>